<dbReference type="OrthoDB" id="2292801at2759"/>
<proteinExistence type="predicted"/>
<accession>A0A8H7S0T9</accession>
<sequence>MISFTTAKLLTSFKSVEESLHESNLQTLEEHSTKVLHALKDIETKLQFIRVMAYLQHGEISTARTIALSIQRTPSYQQESIQLIHILMEEKRYLDVIEMCDIFKPITVNQDQLKIEGENGEIVELRQKAMEKLEKSCRIDVMTKFPHEIRTLILDRLDFIDILNSNIRQQVILNEKTRQKSGSFSSQFYKSSMQVLSDGVKSLKIDYNGYKEEIEVDILTMLTSVSFNNLRVLTEEVHLNKVKLTCNEILDICPNLKRLSYETYDLSPQQHPQPQYSSLMYLYIHIAAGYEIEGFKQVLKRLSNLEEIIIQTRRSDLDSLRLIHQYGSKQLRHIRLNGPSPFYTPYDVLTTHDDTFIDTSRFDYTIDVHDCLLMTATLLLELINHSVNMKQKIKAVALCLPPDSRLNDWNSFKYFTSQCLQYIKFSFTKETEEIFANVILNCPTLEEVNIFRLLASPTNITMDALKTLPVLKCFSIENVESEFYRRFTPEMLFDDDDDDDGFVPKSIKNIDDFSIRQFFTYHALLDNHSTLQEVRLRHISNLKPETFETLFKIKSLKSLNFAGASLLSNDQSFGSIISSEEKSLLPSELENLVLHDVNGFTEDDLQFLDCSKILLAKLHGVTIDGLKVMMENSKKLNKLTVRRCGTSLDARRQRKELKDVVKRKNIEFELTL</sequence>
<dbReference type="EMBL" id="JAEPRB010000129">
    <property type="protein sequence ID" value="KAG2220802.1"/>
    <property type="molecule type" value="Genomic_DNA"/>
</dbReference>
<reference evidence="1 2" key="1">
    <citation type="submission" date="2020-12" db="EMBL/GenBank/DDBJ databases">
        <title>Metabolic potential, ecology and presence of endohyphal bacteria is reflected in genomic diversity of Mucoromycotina.</title>
        <authorList>
            <person name="Muszewska A."/>
            <person name="Okrasinska A."/>
            <person name="Steczkiewicz K."/>
            <person name="Drgas O."/>
            <person name="Orlowska M."/>
            <person name="Perlinska-Lenart U."/>
            <person name="Aleksandrzak-Piekarczyk T."/>
            <person name="Szatraj K."/>
            <person name="Zielenkiewicz U."/>
            <person name="Pilsyk S."/>
            <person name="Malc E."/>
            <person name="Mieczkowski P."/>
            <person name="Kruszewska J.S."/>
            <person name="Biernat P."/>
            <person name="Pawlowska J."/>
        </authorList>
    </citation>
    <scope>NUCLEOTIDE SEQUENCE [LARGE SCALE GENOMIC DNA]</scope>
    <source>
        <strain evidence="1 2">CBS 142.35</strain>
    </source>
</reference>
<organism evidence="1 2">
    <name type="scientific">Circinella minor</name>
    <dbReference type="NCBI Taxonomy" id="1195481"/>
    <lineage>
        <taxon>Eukaryota</taxon>
        <taxon>Fungi</taxon>
        <taxon>Fungi incertae sedis</taxon>
        <taxon>Mucoromycota</taxon>
        <taxon>Mucoromycotina</taxon>
        <taxon>Mucoromycetes</taxon>
        <taxon>Mucorales</taxon>
        <taxon>Lichtheimiaceae</taxon>
        <taxon>Circinella</taxon>
    </lineage>
</organism>
<comment type="caution">
    <text evidence="1">The sequence shown here is derived from an EMBL/GenBank/DDBJ whole genome shotgun (WGS) entry which is preliminary data.</text>
</comment>
<gene>
    <name evidence="1" type="ORF">INT45_012471</name>
</gene>
<dbReference type="Proteomes" id="UP000646827">
    <property type="component" value="Unassembled WGS sequence"/>
</dbReference>
<evidence type="ECO:0000313" key="2">
    <source>
        <dbReference type="Proteomes" id="UP000646827"/>
    </source>
</evidence>
<keyword evidence="2" id="KW-1185">Reference proteome</keyword>
<evidence type="ECO:0000313" key="1">
    <source>
        <dbReference type="EMBL" id="KAG2220802.1"/>
    </source>
</evidence>
<protein>
    <submittedName>
        <fullName evidence="1">Uncharacterized protein</fullName>
    </submittedName>
</protein>
<dbReference type="SUPFAM" id="SSF52047">
    <property type="entry name" value="RNI-like"/>
    <property type="match status" value="1"/>
</dbReference>
<dbReference type="Gene3D" id="3.80.10.10">
    <property type="entry name" value="Ribonuclease Inhibitor"/>
    <property type="match status" value="2"/>
</dbReference>
<name>A0A8H7S0T9_9FUNG</name>
<dbReference type="AlphaFoldDB" id="A0A8H7S0T9"/>
<dbReference type="InterPro" id="IPR032675">
    <property type="entry name" value="LRR_dom_sf"/>
</dbReference>